<dbReference type="RefSeq" id="WP_162334582.1">
    <property type="nucleotide sequence ID" value="NZ_CP048113.1"/>
</dbReference>
<dbReference type="AlphaFoldDB" id="A0A6B9ZKE1"/>
<proteinExistence type="predicted"/>
<dbReference type="PANTHER" id="PTHR32060">
    <property type="entry name" value="TAIL-SPECIFIC PROTEASE"/>
    <property type="match status" value="1"/>
</dbReference>
<dbReference type="InterPro" id="IPR029045">
    <property type="entry name" value="ClpP/crotonase-like_dom_sf"/>
</dbReference>
<evidence type="ECO:0000313" key="3">
    <source>
        <dbReference type="Proteomes" id="UP000476411"/>
    </source>
</evidence>
<dbReference type="GO" id="GO:0008236">
    <property type="term" value="F:serine-type peptidase activity"/>
    <property type="evidence" value="ECO:0007669"/>
    <property type="project" value="InterPro"/>
</dbReference>
<dbReference type="GO" id="GO:0030288">
    <property type="term" value="C:outer membrane-bounded periplasmic space"/>
    <property type="evidence" value="ECO:0007669"/>
    <property type="project" value="TreeGrafter"/>
</dbReference>
<dbReference type="Gene3D" id="3.90.226.10">
    <property type="entry name" value="2-enoyl-CoA Hydratase, Chain A, domain 1"/>
    <property type="match status" value="1"/>
</dbReference>
<dbReference type="EMBL" id="CP048113">
    <property type="protein sequence ID" value="QHS62858.1"/>
    <property type="molecule type" value="Genomic_DNA"/>
</dbReference>
<protein>
    <submittedName>
        <fullName evidence="2">Peptidase S41</fullName>
    </submittedName>
</protein>
<gene>
    <name evidence="2" type="ORF">GWR21_25725</name>
</gene>
<keyword evidence="3" id="KW-1185">Reference proteome</keyword>
<name>A0A6B9ZKE1_9BACT</name>
<dbReference type="InterPro" id="IPR005151">
    <property type="entry name" value="Tail-specific_protease"/>
</dbReference>
<dbReference type="PANTHER" id="PTHR32060:SF30">
    <property type="entry name" value="CARBOXY-TERMINAL PROCESSING PROTEASE CTPA"/>
    <property type="match status" value="1"/>
</dbReference>
<dbReference type="Proteomes" id="UP000476411">
    <property type="component" value="Chromosome"/>
</dbReference>
<dbReference type="GO" id="GO:0004175">
    <property type="term" value="F:endopeptidase activity"/>
    <property type="evidence" value="ECO:0007669"/>
    <property type="project" value="TreeGrafter"/>
</dbReference>
<dbReference type="Pfam" id="PF03572">
    <property type="entry name" value="Peptidase_S41"/>
    <property type="match status" value="1"/>
</dbReference>
<sequence>MQTVFAQKNILLNDLSLFKGILENAHAGLYKYHSRQQIDSIFNHYASQINEETTTLAYYKYLSAVLSYVGSLHDDIYLPSDVKEKLEAERTFFPYPVKMIDGRLLVNTTAGEIPLGAEIVSINGRSIEQILPDLYKYYTTDGVNTTGKQMGINARFGWFYRLEYGAVKMFDIAYRINEQASVQTIRLSPVTWADVMLLYKSRHSLAFDTTNTKTYSFNIIDGLNTGVLTIPSFSLGNEHSAKHKAYKRFLKRTFTILREKHVSNLIVDIRHNGGGSDPNDLLTFSYLATKPFRENSEAFTIFQKIPYRQYCTDPRADKLDIQRNFRKEHNVFNNGRYFQHPKYNPVWQVNPLAFSGKIYLLVSPAVASAASLFAAMIKSEGAATVIGEETMGGYYGHTGHNKVNYRLPGTGIAFRISVVDIEQFVTPKENIPFGVGVLPDITVRQTLSGFMNNHDTVLDTTLRLIKKK</sequence>
<reference evidence="2 3" key="1">
    <citation type="submission" date="2020-01" db="EMBL/GenBank/DDBJ databases">
        <title>Complete genome sequence of Chitinophaga sp. H33E-04 isolated from quinoa roots.</title>
        <authorList>
            <person name="Weon H.-Y."/>
            <person name="Lee S.A."/>
        </authorList>
    </citation>
    <scope>NUCLEOTIDE SEQUENCE [LARGE SCALE GENOMIC DNA]</scope>
    <source>
        <strain evidence="2 3">H33E-04</strain>
    </source>
</reference>
<feature type="domain" description="Tail specific protease" evidence="1">
    <location>
        <begin position="224"/>
        <end position="443"/>
    </location>
</feature>
<dbReference type="GO" id="GO:0007165">
    <property type="term" value="P:signal transduction"/>
    <property type="evidence" value="ECO:0007669"/>
    <property type="project" value="TreeGrafter"/>
</dbReference>
<organism evidence="2 3">
    <name type="scientific">Chitinophaga agri</name>
    <dbReference type="NCBI Taxonomy" id="2703787"/>
    <lineage>
        <taxon>Bacteria</taxon>
        <taxon>Pseudomonadati</taxon>
        <taxon>Bacteroidota</taxon>
        <taxon>Chitinophagia</taxon>
        <taxon>Chitinophagales</taxon>
        <taxon>Chitinophagaceae</taxon>
        <taxon>Chitinophaga</taxon>
    </lineage>
</organism>
<dbReference type="KEGG" id="chih:GWR21_25725"/>
<accession>A0A6B9ZKE1</accession>
<evidence type="ECO:0000259" key="1">
    <source>
        <dbReference type="Pfam" id="PF03572"/>
    </source>
</evidence>
<evidence type="ECO:0000313" key="2">
    <source>
        <dbReference type="EMBL" id="QHS62858.1"/>
    </source>
</evidence>
<dbReference type="SUPFAM" id="SSF52096">
    <property type="entry name" value="ClpP/crotonase"/>
    <property type="match status" value="1"/>
</dbReference>
<dbReference type="GO" id="GO:0006508">
    <property type="term" value="P:proteolysis"/>
    <property type="evidence" value="ECO:0007669"/>
    <property type="project" value="InterPro"/>
</dbReference>